<dbReference type="PANTHER" id="PTHR30055">
    <property type="entry name" value="HTH-TYPE TRANSCRIPTIONAL REGULATOR RUTR"/>
    <property type="match status" value="1"/>
</dbReference>
<dbReference type="InterPro" id="IPR036271">
    <property type="entry name" value="Tet_transcr_reg_TetR-rel_C_sf"/>
</dbReference>
<dbReference type="SUPFAM" id="SSF48498">
    <property type="entry name" value="Tetracyclin repressor-like, C-terminal domain"/>
    <property type="match status" value="1"/>
</dbReference>
<dbReference type="Proteomes" id="UP000482800">
    <property type="component" value="Unassembled WGS sequence"/>
</dbReference>
<accession>A0A6V8K844</accession>
<comment type="caution">
    <text evidence="4">The sequence shown here is derived from an EMBL/GenBank/DDBJ whole genome shotgun (WGS) entry which is preliminary data.</text>
</comment>
<dbReference type="InterPro" id="IPR009057">
    <property type="entry name" value="Homeodomain-like_sf"/>
</dbReference>
<gene>
    <name evidence="4" type="ORF">Phou_011650</name>
</gene>
<evidence type="ECO:0000313" key="5">
    <source>
        <dbReference type="Proteomes" id="UP000482800"/>
    </source>
</evidence>
<reference evidence="4 5" key="2">
    <citation type="submission" date="2020-03" db="EMBL/GenBank/DDBJ databases">
        <authorList>
            <person name="Ichikawa N."/>
            <person name="Kimura A."/>
            <person name="Kitahashi Y."/>
            <person name="Uohara A."/>
        </authorList>
    </citation>
    <scope>NUCLEOTIDE SEQUENCE [LARGE SCALE GENOMIC DNA]</scope>
    <source>
        <strain evidence="4 5">NBRC 108639</strain>
    </source>
</reference>
<dbReference type="GO" id="GO:0003700">
    <property type="term" value="F:DNA-binding transcription factor activity"/>
    <property type="evidence" value="ECO:0007669"/>
    <property type="project" value="TreeGrafter"/>
</dbReference>
<dbReference type="AlphaFoldDB" id="A0A6V8K844"/>
<evidence type="ECO:0000256" key="1">
    <source>
        <dbReference type="ARBA" id="ARBA00023125"/>
    </source>
</evidence>
<dbReference type="InterPro" id="IPR041678">
    <property type="entry name" value="TetR_C_16"/>
</dbReference>
<dbReference type="Pfam" id="PF00440">
    <property type="entry name" value="TetR_N"/>
    <property type="match status" value="1"/>
</dbReference>
<dbReference type="Gene3D" id="1.10.357.10">
    <property type="entry name" value="Tetracycline Repressor, domain 2"/>
    <property type="match status" value="1"/>
</dbReference>
<keyword evidence="1 2" id="KW-0238">DNA-binding</keyword>
<dbReference type="InterPro" id="IPR001647">
    <property type="entry name" value="HTH_TetR"/>
</dbReference>
<proteinExistence type="predicted"/>
<dbReference type="Gene3D" id="1.10.10.60">
    <property type="entry name" value="Homeodomain-like"/>
    <property type="match status" value="1"/>
</dbReference>
<feature type="domain" description="HTH tetR-type" evidence="3">
    <location>
        <begin position="14"/>
        <end position="74"/>
    </location>
</feature>
<dbReference type="SUPFAM" id="SSF46689">
    <property type="entry name" value="Homeodomain-like"/>
    <property type="match status" value="1"/>
</dbReference>
<evidence type="ECO:0000256" key="2">
    <source>
        <dbReference type="PROSITE-ProRule" id="PRU00335"/>
    </source>
</evidence>
<organism evidence="4 5">
    <name type="scientific">Phytohabitans houttuyneae</name>
    <dbReference type="NCBI Taxonomy" id="1076126"/>
    <lineage>
        <taxon>Bacteria</taxon>
        <taxon>Bacillati</taxon>
        <taxon>Actinomycetota</taxon>
        <taxon>Actinomycetes</taxon>
        <taxon>Micromonosporales</taxon>
        <taxon>Micromonosporaceae</taxon>
    </lineage>
</organism>
<keyword evidence="5" id="KW-1185">Reference proteome</keyword>
<name>A0A6V8K844_9ACTN</name>
<dbReference type="PRINTS" id="PR00455">
    <property type="entry name" value="HTHTETR"/>
</dbReference>
<dbReference type="Pfam" id="PF17920">
    <property type="entry name" value="TetR_C_16"/>
    <property type="match status" value="1"/>
</dbReference>
<protein>
    <submittedName>
        <fullName evidence="4">TetR family transcriptional regulator</fullName>
    </submittedName>
</protein>
<dbReference type="GO" id="GO:0000976">
    <property type="term" value="F:transcription cis-regulatory region binding"/>
    <property type="evidence" value="ECO:0007669"/>
    <property type="project" value="TreeGrafter"/>
</dbReference>
<evidence type="ECO:0000313" key="4">
    <source>
        <dbReference type="EMBL" id="GFJ76985.1"/>
    </source>
</evidence>
<evidence type="ECO:0000259" key="3">
    <source>
        <dbReference type="PROSITE" id="PS50977"/>
    </source>
</evidence>
<dbReference type="PROSITE" id="PS50977">
    <property type="entry name" value="HTH_TETR_2"/>
    <property type="match status" value="1"/>
</dbReference>
<feature type="DNA-binding region" description="H-T-H motif" evidence="2">
    <location>
        <begin position="37"/>
        <end position="56"/>
    </location>
</feature>
<reference evidence="4 5" key="1">
    <citation type="submission" date="2020-03" db="EMBL/GenBank/DDBJ databases">
        <title>Whole genome shotgun sequence of Phytohabitans houttuyneae NBRC 108639.</title>
        <authorList>
            <person name="Komaki H."/>
            <person name="Tamura T."/>
        </authorList>
    </citation>
    <scope>NUCLEOTIDE SEQUENCE [LARGE SCALE GENOMIC DNA]</scope>
    <source>
        <strain evidence="4 5">NBRC 108639</strain>
    </source>
</reference>
<dbReference type="PANTHER" id="PTHR30055:SF235">
    <property type="entry name" value="TRANSCRIPTIONAL REGULATORY PROTEIN"/>
    <property type="match status" value="1"/>
</dbReference>
<sequence>MHMARRTGRRPGNPDTRESILGAAREAFAERGFESASIRGIATSAGVDPALVHHYFGTKEQLFKACMNFPIDPAEVLPQVLSGGPDEVGERLVRFFLRIWDSPAGAAGVALMRSAVSNDWTARLLREFVTTQMIRHVLPSLTTIDQADAPLRASLVATQMAGLAMVRYVLKLEPLASAPHEVVVAAIGPNVQRYVTGDLGAAAAAAQRE</sequence>
<dbReference type="EMBL" id="BLPF01000001">
    <property type="protein sequence ID" value="GFJ76985.1"/>
    <property type="molecule type" value="Genomic_DNA"/>
</dbReference>
<dbReference type="InterPro" id="IPR050109">
    <property type="entry name" value="HTH-type_TetR-like_transc_reg"/>
</dbReference>